<dbReference type="PANTHER" id="PTHR11362">
    <property type="entry name" value="PHOSPHATIDYLETHANOLAMINE-BINDING PROTEIN"/>
    <property type="match status" value="1"/>
</dbReference>
<gene>
    <name evidence="2" type="ORF">P280DRAFT_486857</name>
</gene>
<dbReference type="Gene3D" id="3.90.280.10">
    <property type="entry name" value="PEBP-like"/>
    <property type="match status" value="1"/>
</dbReference>
<keyword evidence="1" id="KW-0732">Signal</keyword>
<dbReference type="Pfam" id="PF01161">
    <property type="entry name" value="PBP"/>
    <property type="match status" value="1"/>
</dbReference>
<dbReference type="GO" id="GO:0030414">
    <property type="term" value="F:peptidase inhibitor activity"/>
    <property type="evidence" value="ECO:0007669"/>
    <property type="project" value="TreeGrafter"/>
</dbReference>
<dbReference type="EMBL" id="MU006777">
    <property type="protein sequence ID" value="KAF2645767.1"/>
    <property type="molecule type" value="Genomic_DNA"/>
</dbReference>
<evidence type="ECO:0000313" key="2">
    <source>
        <dbReference type="EMBL" id="KAF2645767.1"/>
    </source>
</evidence>
<dbReference type="InterPro" id="IPR036610">
    <property type="entry name" value="PEBP-like_sf"/>
</dbReference>
<dbReference type="GO" id="GO:0030162">
    <property type="term" value="P:regulation of proteolysis"/>
    <property type="evidence" value="ECO:0007669"/>
    <property type="project" value="TreeGrafter"/>
</dbReference>
<dbReference type="GO" id="GO:0005543">
    <property type="term" value="F:phospholipid binding"/>
    <property type="evidence" value="ECO:0007669"/>
    <property type="project" value="TreeGrafter"/>
</dbReference>
<dbReference type="CDD" id="cd00866">
    <property type="entry name" value="PEBP_euk"/>
    <property type="match status" value="1"/>
</dbReference>
<dbReference type="PANTHER" id="PTHR11362:SF141">
    <property type="entry name" value="PHOSPHATIDYLETHANOLAMINE-BINDING PROTEIN"/>
    <property type="match status" value="1"/>
</dbReference>
<dbReference type="GO" id="GO:0046578">
    <property type="term" value="P:regulation of Ras protein signal transduction"/>
    <property type="evidence" value="ECO:0007669"/>
    <property type="project" value="TreeGrafter"/>
</dbReference>
<evidence type="ECO:0000313" key="3">
    <source>
        <dbReference type="Proteomes" id="UP000799753"/>
    </source>
</evidence>
<feature type="signal peptide" evidence="1">
    <location>
        <begin position="1"/>
        <end position="18"/>
    </location>
</feature>
<accession>A0A6A6SFB5</accession>
<dbReference type="OrthoDB" id="2506647at2759"/>
<dbReference type="InterPro" id="IPR035810">
    <property type="entry name" value="PEBP_euk"/>
</dbReference>
<evidence type="ECO:0000256" key="1">
    <source>
        <dbReference type="SAM" id="SignalP"/>
    </source>
</evidence>
<dbReference type="Proteomes" id="UP000799753">
    <property type="component" value="Unassembled WGS sequence"/>
</dbReference>
<sequence length="192" mass="20415">MMLMTYISSLALAGAALAQTPTGFLPAVNNTLDVYYGTTYITPGLLVKKSSVSKQPTIGLTGQTLTGKYLLAMIDIDAPSGSSRSTVLHALLTDFTPSGATQNGTTVLTTKATGPASYFGPAPPAETPKHPHNYIFLLHKQPDNFAVPTSQKNVVSSRIGINWVSFVKDAGLSEPIAANYLQVQSGDNTRRW</sequence>
<dbReference type="InterPro" id="IPR008914">
    <property type="entry name" value="PEBP"/>
</dbReference>
<keyword evidence="3" id="KW-1185">Reference proteome</keyword>
<dbReference type="AlphaFoldDB" id="A0A6A6SFB5"/>
<proteinExistence type="predicted"/>
<name>A0A6A6SFB5_9PLEO</name>
<dbReference type="SUPFAM" id="SSF49777">
    <property type="entry name" value="PEBP-like"/>
    <property type="match status" value="1"/>
</dbReference>
<feature type="chain" id="PRO_5025461001" evidence="1">
    <location>
        <begin position="19"/>
        <end position="192"/>
    </location>
</feature>
<protein>
    <submittedName>
        <fullName evidence="2">PEBP-like protein</fullName>
    </submittedName>
</protein>
<reference evidence="2" key="1">
    <citation type="journal article" date="2020" name="Stud. Mycol.">
        <title>101 Dothideomycetes genomes: a test case for predicting lifestyles and emergence of pathogens.</title>
        <authorList>
            <person name="Haridas S."/>
            <person name="Albert R."/>
            <person name="Binder M."/>
            <person name="Bloem J."/>
            <person name="Labutti K."/>
            <person name="Salamov A."/>
            <person name="Andreopoulos B."/>
            <person name="Baker S."/>
            <person name="Barry K."/>
            <person name="Bills G."/>
            <person name="Bluhm B."/>
            <person name="Cannon C."/>
            <person name="Castanera R."/>
            <person name="Culley D."/>
            <person name="Daum C."/>
            <person name="Ezra D."/>
            <person name="Gonzalez J."/>
            <person name="Henrissat B."/>
            <person name="Kuo A."/>
            <person name="Liang C."/>
            <person name="Lipzen A."/>
            <person name="Lutzoni F."/>
            <person name="Magnuson J."/>
            <person name="Mondo S."/>
            <person name="Nolan M."/>
            <person name="Ohm R."/>
            <person name="Pangilinan J."/>
            <person name="Park H.-J."/>
            <person name="Ramirez L."/>
            <person name="Alfaro M."/>
            <person name="Sun H."/>
            <person name="Tritt A."/>
            <person name="Yoshinaga Y."/>
            <person name="Zwiers L.-H."/>
            <person name="Turgeon B."/>
            <person name="Goodwin S."/>
            <person name="Spatafora J."/>
            <person name="Crous P."/>
            <person name="Grigoriev I."/>
        </authorList>
    </citation>
    <scope>NUCLEOTIDE SEQUENCE</scope>
    <source>
        <strain evidence="2">CBS 473.64</strain>
    </source>
</reference>
<organism evidence="2 3">
    <name type="scientific">Massarina eburnea CBS 473.64</name>
    <dbReference type="NCBI Taxonomy" id="1395130"/>
    <lineage>
        <taxon>Eukaryota</taxon>
        <taxon>Fungi</taxon>
        <taxon>Dikarya</taxon>
        <taxon>Ascomycota</taxon>
        <taxon>Pezizomycotina</taxon>
        <taxon>Dothideomycetes</taxon>
        <taxon>Pleosporomycetidae</taxon>
        <taxon>Pleosporales</taxon>
        <taxon>Massarineae</taxon>
        <taxon>Massarinaceae</taxon>
        <taxon>Massarina</taxon>
    </lineage>
</organism>